<dbReference type="Proteomes" id="UP000077134">
    <property type="component" value="Unassembled WGS sequence"/>
</dbReference>
<dbReference type="KEGG" id="pcx:LPB68_04520"/>
<proteinExistence type="predicted"/>
<dbReference type="EMBL" id="LSFN01000032">
    <property type="protein sequence ID" value="OAB72877.1"/>
    <property type="molecule type" value="Genomic_DNA"/>
</dbReference>
<comment type="caution">
    <text evidence="1">The sequence shown here is derived from an EMBL/GenBank/DDBJ whole genome shotgun (WGS) entry which is preliminary data.</text>
</comment>
<dbReference type="STRING" id="1763538.LPB68_04520"/>
<gene>
    <name evidence="1" type="ORF">PNBC_15730</name>
</gene>
<name>A0A162RL45_9BACL</name>
<dbReference type="Pfam" id="PF08868">
    <property type="entry name" value="YugN"/>
    <property type="match status" value="1"/>
</dbReference>
<evidence type="ECO:0008006" key="3">
    <source>
        <dbReference type="Google" id="ProtNLM"/>
    </source>
</evidence>
<dbReference type="InterPro" id="IPR014967">
    <property type="entry name" value="Uncharacterised_YugN-like"/>
</dbReference>
<protein>
    <recommendedName>
        <fullName evidence="3">YugN-like family protein</fullName>
    </recommendedName>
</protein>
<dbReference type="Gene3D" id="3.30.310.100">
    <property type="entry name" value="YugN-like"/>
    <property type="match status" value="1"/>
</dbReference>
<keyword evidence="2" id="KW-1185">Reference proteome</keyword>
<dbReference type="SUPFAM" id="SSF160755">
    <property type="entry name" value="YugN-like"/>
    <property type="match status" value="1"/>
</dbReference>
<dbReference type="OrthoDB" id="2679642at2"/>
<dbReference type="RefSeq" id="WP_068659783.1">
    <property type="nucleotide sequence ID" value="NZ_CP017770.1"/>
</dbReference>
<dbReference type="AlphaFoldDB" id="A0A162RL45"/>
<dbReference type="InterPro" id="IPR036491">
    <property type="entry name" value="YugN-like_sf"/>
</dbReference>
<evidence type="ECO:0000313" key="1">
    <source>
        <dbReference type="EMBL" id="OAB72877.1"/>
    </source>
</evidence>
<accession>A0A162RL45</accession>
<evidence type="ECO:0000313" key="2">
    <source>
        <dbReference type="Proteomes" id="UP000077134"/>
    </source>
</evidence>
<organism evidence="1 2">
    <name type="scientific">Paenibacillus crassostreae</name>
    <dbReference type="NCBI Taxonomy" id="1763538"/>
    <lineage>
        <taxon>Bacteria</taxon>
        <taxon>Bacillati</taxon>
        <taxon>Bacillota</taxon>
        <taxon>Bacilli</taxon>
        <taxon>Bacillales</taxon>
        <taxon>Paenibacillaceae</taxon>
        <taxon>Paenibacillus</taxon>
    </lineage>
</organism>
<reference evidence="1 2" key="1">
    <citation type="submission" date="2016-02" db="EMBL/GenBank/DDBJ databases">
        <title>Paenibacillus sp. LPB0068, isolated from Crassostrea gigas.</title>
        <authorList>
            <person name="Shin S.-K."/>
            <person name="Yi H."/>
        </authorList>
    </citation>
    <scope>NUCLEOTIDE SEQUENCE [LARGE SCALE GENOMIC DNA]</scope>
    <source>
        <strain evidence="1 2">LPB0068</strain>
    </source>
</reference>
<sequence length="115" mass="13344">MIFENTGLDGLKCDLAYMDETAEKAGFFRWQWEYYRATYEYKIEDNGNNNEYFVRINTRAVEGKLEKPDTILAVEAVYMGKGTFPHGLDYETPIPDSIQVIANKKLQQFKTLLEA</sequence>